<feature type="compositionally biased region" description="Polar residues" evidence="5">
    <location>
        <begin position="779"/>
        <end position="792"/>
    </location>
</feature>
<keyword evidence="6" id="KW-0812">Transmembrane</keyword>
<accession>A0A1E7FZH7</accession>
<feature type="region of interest" description="Disordered" evidence="5">
    <location>
        <begin position="770"/>
        <end position="792"/>
    </location>
</feature>
<feature type="transmembrane region" description="Helical" evidence="6">
    <location>
        <begin position="12"/>
        <end position="33"/>
    </location>
</feature>
<dbReference type="PANTHER" id="PTHR42693:SF33">
    <property type="entry name" value="ARYLSULFATASE"/>
    <property type="match status" value="1"/>
</dbReference>
<evidence type="ECO:0000256" key="2">
    <source>
        <dbReference type="ARBA" id="ARBA00022723"/>
    </source>
</evidence>
<evidence type="ECO:0000313" key="8">
    <source>
        <dbReference type="EMBL" id="OEU23550.1"/>
    </source>
</evidence>
<evidence type="ECO:0000256" key="1">
    <source>
        <dbReference type="ARBA" id="ARBA00008779"/>
    </source>
</evidence>
<dbReference type="PANTHER" id="PTHR42693">
    <property type="entry name" value="ARYLSULFATASE FAMILY MEMBER"/>
    <property type="match status" value="1"/>
</dbReference>
<feature type="domain" description="Sulfatase N-terminal" evidence="7">
    <location>
        <begin position="112"/>
        <end position="435"/>
    </location>
</feature>
<organism evidence="8 9">
    <name type="scientific">Fragilariopsis cylindrus CCMP1102</name>
    <dbReference type="NCBI Taxonomy" id="635003"/>
    <lineage>
        <taxon>Eukaryota</taxon>
        <taxon>Sar</taxon>
        <taxon>Stramenopiles</taxon>
        <taxon>Ochrophyta</taxon>
        <taxon>Bacillariophyta</taxon>
        <taxon>Bacillariophyceae</taxon>
        <taxon>Bacillariophycidae</taxon>
        <taxon>Bacillariales</taxon>
        <taxon>Bacillariaceae</taxon>
        <taxon>Fragilariopsis</taxon>
    </lineage>
</organism>
<name>A0A1E7FZH7_9STRA</name>
<dbReference type="OrthoDB" id="103349at2759"/>
<reference evidence="8 9" key="1">
    <citation type="submission" date="2016-09" db="EMBL/GenBank/DDBJ databases">
        <title>Extensive genetic diversity and differential bi-allelic expression allows diatom success in the polar Southern Ocean.</title>
        <authorList>
            <consortium name="DOE Joint Genome Institute"/>
            <person name="Mock T."/>
            <person name="Otillar R.P."/>
            <person name="Strauss J."/>
            <person name="Dupont C."/>
            <person name="Frickenhaus S."/>
            <person name="Maumus F."/>
            <person name="Mcmullan M."/>
            <person name="Sanges R."/>
            <person name="Schmutz J."/>
            <person name="Toseland A."/>
            <person name="Valas R."/>
            <person name="Veluchamy A."/>
            <person name="Ward B.J."/>
            <person name="Allen A."/>
            <person name="Barry K."/>
            <person name="Falciatore A."/>
            <person name="Ferrante M."/>
            <person name="Fortunato A.E."/>
            <person name="Gloeckner G."/>
            <person name="Gruber A."/>
            <person name="Hipkin R."/>
            <person name="Janech M."/>
            <person name="Kroth P."/>
            <person name="Leese F."/>
            <person name="Lindquist E."/>
            <person name="Lyon B.R."/>
            <person name="Martin J."/>
            <person name="Mayer C."/>
            <person name="Parker M."/>
            <person name="Quesneville H."/>
            <person name="Raymond J."/>
            <person name="Uhlig C."/>
            <person name="Valentin K.U."/>
            <person name="Worden A.Z."/>
            <person name="Armbrust E.V."/>
            <person name="Bowler C."/>
            <person name="Green B."/>
            <person name="Moulton V."/>
            <person name="Van Oosterhout C."/>
            <person name="Grigoriev I."/>
        </authorList>
    </citation>
    <scope>NUCLEOTIDE SEQUENCE [LARGE SCALE GENOMIC DNA]</scope>
    <source>
        <strain evidence="8 9">CCMP1102</strain>
    </source>
</reference>
<dbReference type="Pfam" id="PF00884">
    <property type="entry name" value="Sulfatase"/>
    <property type="match status" value="1"/>
</dbReference>
<dbReference type="Proteomes" id="UP000095751">
    <property type="component" value="Unassembled WGS sequence"/>
</dbReference>
<protein>
    <submittedName>
        <fullName evidence="8">Alkaline phosphatase-like protein</fullName>
    </submittedName>
</protein>
<dbReference type="GO" id="GO:0046872">
    <property type="term" value="F:metal ion binding"/>
    <property type="evidence" value="ECO:0007669"/>
    <property type="project" value="UniProtKB-KW"/>
</dbReference>
<dbReference type="InParanoid" id="A0A1E7FZH7"/>
<evidence type="ECO:0000256" key="5">
    <source>
        <dbReference type="SAM" id="MobiDB-lite"/>
    </source>
</evidence>
<evidence type="ECO:0000256" key="4">
    <source>
        <dbReference type="ARBA" id="ARBA00022837"/>
    </source>
</evidence>
<feature type="compositionally biased region" description="Acidic residues" evidence="5">
    <location>
        <begin position="296"/>
        <end position="313"/>
    </location>
</feature>
<dbReference type="Gene3D" id="3.40.720.10">
    <property type="entry name" value="Alkaline Phosphatase, subunit A"/>
    <property type="match status" value="1"/>
</dbReference>
<dbReference type="InterPro" id="IPR050738">
    <property type="entry name" value="Sulfatase"/>
</dbReference>
<dbReference type="GO" id="GO:0004065">
    <property type="term" value="F:arylsulfatase activity"/>
    <property type="evidence" value="ECO:0007669"/>
    <property type="project" value="TreeGrafter"/>
</dbReference>
<dbReference type="InterPro" id="IPR024607">
    <property type="entry name" value="Sulfatase_CS"/>
</dbReference>
<feature type="transmembrane region" description="Helical" evidence="6">
    <location>
        <begin position="704"/>
        <end position="726"/>
    </location>
</feature>
<evidence type="ECO:0000256" key="6">
    <source>
        <dbReference type="SAM" id="Phobius"/>
    </source>
</evidence>
<dbReference type="InterPro" id="IPR017850">
    <property type="entry name" value="Alkaline_phosphatase_core_sf"/>
</dbReference>
<keyword evidence="9" id="KW-1185">Reference proteome</keyword>
<dbReference type="InterPro" id="IPR000917">
    <property type="entry name" value="Sulfatase_N"/>
</dbReference>
<dbReference type="PROSITE" id="PS00149">
    <property type="entry name" value="SULFATASE_2"/>
    <property type="match status" value="1"/>
</dbReference>
<dbReference type="AlphaFoldDB" id="A0A1E7FZH7"/>
<proteinExistence type="inferred from homology"/>
<evidence type="ECO:0000256" key="3">
    <source>
        <dbReference type="ARBA" id="ARBA00022801"/>
    </source>
</evidence>
<feature type="region of interest" description="Disordered" evidence="5">
    <location>
        <begin position="351"/>
        <end position="375"/>
    </location>
</feature>
<keyword evidence="6" id="KW-0472">Membrane</keyword>
<keyword evidence="2" id="KW-0479">Metal-binding</keyword>
<evidence type="ECO:0000259" key="7">
    <source>
        <dbReference type="Pfam" id="PF00884"/>
    </source>
</evidence>
<keyword evidence="3" id="KW-0378">Hydrolase</keyword>
<dbReference type="EMBL" id="KV784353">
    <property type="protein sequence ID" value="OEU23550.1"/>
    <property type="molecule type" value="Genomic_DNA"/>
</dbReference>
<dbReference type="KEGG" id="fcy:FRACYDRAFT_233724"/>
<keyword evidence="4" id="KW-0106">Calcium</keyword>
<feature type="region of interest" description="Disordered" evidence="5">
    <location>
        <begin position="282"/>
        <end position="313"/>
    </location>
</feature>
<evidence type="ECO:0000313" key="9">
    <source>
        <dbReference type="Proteomes" id="UP000095751"/>
    </source>
</evidence>
<keyword evidence="6" id="KW-1133">Transmembrane helix</keyword>
<sequence length="953" mass="106500">MTTTKTTYANNIMVVGSLYYYFVVVSIAILQLYQPVVVVSAVIAVAADAQRQPAERRLKSKRKRPNFIIIQPDDHYFFEEWNPPGRFFDIDTDDDDDDHETNKPGVVYSNGLTPNIDFLRQNGLEMTNAYAASTMCGTSRYSTITGRYPSRSSYGRSQSDTNLRDVKIPSTKLEDMNSVLVDDPNDCSENNIATLLKNKYGYRTGVVGKWHLSAVANDEVDTNDAGRNYNKIRHGIKKCGFDYAEAIYRDNMDTGNWINSNGNIVQHNMEHVTSKGIEFILNGEDDNRGNNKDNNIFDEDENDEDDDEDDEDEQPFFLYFNPTVPHSSSDVTDALKYADCRDTVEGTLTRPPYIPFGMTADRENNDSSRNNDNNCSKYRQSVINRAGNKYKNDDKMVGAIWVDDSIGSLIQTLQDQSILNNTFILFQLDHGESGKGSLFETGSKIVQFIHYPDLLVSKQVNGDVVNNYGMDGISWLPNVLLTDSDAADSTSLLSSSSATTSTYSSASATSNQRCLYVEQGMDRSVRCGCYKYISIYDITSGYTAIDGSNEGIDIYRNNFYYLCHQKNRRNNNISNTTTGDMYINSPEISPERLNRKWHDRMFSDETKMELINKIKCLKRLTNPFLTPNYDKSRCDLPLQHDQQQQQQQQSILIDDNDSTTLIDVDSSNTFTAKNDNDNDNDNYQTTAATMNKNGTSKTITRTQIFAIIAIIIGSLFLLLFITYTICTKKKSSKLVSKKKEDNEITCTAIPTTRPIMKEFSGRIIKNNNSDNIDQHDGISSETSTTKTADTSFDSSSTIPIGLISLSSSLSVAMTACADTSFESLTTTEMVVAADNDNDNDSSLVVTAMRHVNSYLFDNDNDATITITTAAATAVANNATATDESLVGLRLLGSEGYSSTSASRYTVPTLDTYQSSPGLRLLVSEGEEDQQIGNNARMRKRQIEREIVQLHCIT</sequence>
<gene>
    <name evidence="8" type="ORF">FRACYDRAFT_233724</name>
</gene>
<dbReference type="SUPFAM" id="SSF53649">
    <property type="entry name" value="Alkaline phosphatase-like"/>
    <property type="match status" value="1"/>
</dbReference>
<comment type="similarity">
    <text evidence="1">Belongs to the sulfatase family.</text>
</comment>